<dbReference type="EMBL" id="HACG01039864">
    <property type="protein sequence ID" value="CEK86729.1"/>
    <property type="molecule type" value="Transcribed_RNA"/>
</dbReference>
<dbReference type="SMART" id="SM00674">
    <property type="entry name" value="CENPB"/>
    <property type="match status" value="1"/>
</dbReference>
<dbReference type="PROSITE" id="PS51253">
    <property type="entry name" value="HTH_CENPB"/>
    <property type="match status" value="1"/>
</dbReference>
<proteinExistence type="predicted"/>
<evidence type="ECO:0000313" key="6">
    <source>
        <dbReference type="EMBL" id="CEK86726.1"/>
    </source>
</evidence>
<reference evidence="7" key="1">
    <citation type="submission" date="2014-12" db="EMBL/GenBank/DDBJ databases">
        <title>Insight into the proteome of Arion vulgaris.</title>
        <authorList>
            <person name="Aradska J."/>
            <person name="Bulat T."/>
            <person name="Smidak R."/>
            <person name="Sarate P."/>
            <person name="Gangsoo J."/>
            <person name="Sialana F."/>
            <person name="Bilban M."/>
            <person name="Lubec G."/>
        </authorList>
    </citation>
    <scope>NUCLEOTIDE SEQUENCE</scope>
    <source>
        <tissue evidence="7">Skin</tissue>
    </source>
</reference>
<gene>
    <name evidence="7" type="primary">ORF155407</name>
    <name evidence="6" type="synonym">ORF155397</name>
</gene>
<dbReference type="InterPro" id="IPR050863">
    <property type="entry name" value="CenT-Element_Derived"/>
</dbReference>
<dbReference type="Pfam" id="PF04218">
    <property type="entry name" value="CENP-B_N"/>
    <property type="match status" value="1"/>
</dbReference>
<dbReference type="GO" id="GO:0003677">
    <property type="term" value="F:DNA binding"/>
    <property type="evidence" value="ECO:0007669"/>
    <property type="project" value="UniProtKB-UniRule"/>
</dbReference>
<protein>
    <recommendedName>
        <fullName evidence="8">HTH CENPB-type domain-containing protein</fullName>
    </recommendedName>
</protein>
<evidence type="ECO:0000256" key="1">
    <source>
        <dbReference type="ARBA" id="ARBA00023125"/>
    </source>
</evidence>
<name>A0A0B7B047_9EUPU</name>
<evidence type="ECO:0000259" key="5">
    <source>
        <dbReference type="PROSITE" id="PS51253"/>
    </source>
</evidence>
<feature type="domain" description="HTH CENPB-type" evidence="5">
    <location>
        <begin position="71"/>
        <end position="143"/>
    </location>
</feature>
<sequence length="289" mass="33050">MLKQVPNKRKRIVLTLKQKMEICKRLEKGESRAALMEEFNVGSSTIYDIKAQSHKIKEFYVKSDSERSVEKRHTLHTPKMKVLDQALYEWFLLKRSEGGYISGPMLQEKAREFHEKMNIEGQCSFSSGWLTRFKVRHGIRKLDFAGEHKSANFETATASFCDVFSELVADNGLTSSRTHDKMNVAVKEESDADDGCEAETVSWQRATEAFETVIAFAEQQPFFTSQQIMQLHILQNLTLHERHRVSEQGDSHPFISTSSTDEDSKLFISTSRDPVPATLSYHDATMSTQ</sequence>
<dbReference type="GO" id="GO:0005634">
    <property type="term" value="C:nucleus"/>
    <property type="evidence" value="ECO:0007669"/>
    <property type="project" value="UniProtKB-SubCell"/>
</dbReference>
<accession>A0A0B7B047</accession>
<feature type="domain" description="HTH psq-type" evidence="4">
    <location>
        <begin position="5"/>
        <end position="56"/>
    </location>
</feature>
<dbReference type="PANTHER" id="PTHR19303:SF11">
    <property type="entry name" value="JERKY PROTEIN HOMOLOG"/>
    <property type="match status" value="1"/>
</dbReference>
<dbReference type="Pfam" id="PF03221">
    <property type="entry name" value="HTH_Tnp_Tc5"/>
    <property type="match status" value="1"/>
</dbReference>
<evidence type="ECO:0000259" key="4">
    <source>
        <dbReference type="PROSITE" id="PS50960"/>
    </source>
</evidence>
<evidence type="ECO:0000256" key="3">
    <source>
        <dbReference type="PROSITE-ProRule" id="PRU00320"/>
    </source>
</evidence>
<dbReference type="EMBL" id="HACG01039861">
    <property type="protein sequence ID" value="CEK86726.1"/>
    <property type="molecule type" value="Transcribed_RNA"/>
</dbReference>
<dbReference type="AlphaFoldDB" id="A0A0B7B047"/>
<dbReference type="SUPFAM" id="SSF46689">
    <property type="entry name" value="Homeodomain-like"/>
    <property type="match status" value="2"/>
</dbReference>
<feature type="DNA-binding region" description="H-T-H motif" evidence="3">
    <location>
        <begin position="32"/>
        <end position="52"/>
    </location>
</feature>
<keyword evidence="2 3" id="KW-0539">Nucleus</keyword>
<dbReference type="PROSITE" id="PS50960">
    <property type="entry name" value="HTH_PSQ"/>
    <property type="match status" value="1"/>
</dbReference>
<dbReference type="Gene3D" id="1.10.10.60">
    <property type="entry name" value="Homeodomain-like"/>
    <property type="match status" value="2"/>
</dbReference>
<keyword evidence="1 3" id="KW-0238">DNA-binding</keyword>
<evidence type="ECO:0000313" key="7">
    <source>
        <dbReference type="EMBL" id="CEK86729.1"/>
    </source>
</evidence>
<dbReference type="PANTHER" id="PTHR19303">
    <property type="entry name" value="TRANSPOSON"/>
    <property type="match status" value="1"/>
</dbReference>
<organism evidence="7">
    <name type="scientific">Arion vulgaris</name>
    <dbReference type="NCBI Taxonomy" id="1028688"/>
    <lineage>
        <taxon>Eukaryota</taxon>
        <taxon>Metazoa</taxon>
        <taxon>Spiralia</taxon>
        <taxon>Lophotrochozoa</taxon>
        <taxon>Mollusca</taxon>
        <taxon>Gastropoda</taxon>
        <taxon>Heterobranchia</taxon>
        <taxon>Euthyneura</taxon>
        <taxon>Panpulmonata</taxon>
        <taxon>Eupulmonata</taxon>
        <taxon>Stylommatophora</taxon>
        <taxon>Helicina</taxon>
        <taxon>Arionoidea</taxon>
        <taxon>Arionidae</taxon>
        <taxon>Arion</taxon>
    </lineage>
</organism>
<comment type="subcellular location">
    <subcellularLocation>
        <location evidence="3">Nucleus</location>
    </subcellularLocation>
</comment>
<dbReference type="InterPro" id="IPR006600">
    <property type="entry name" value="HTH_CenpB_DNA-bd_dom"/>
</dbReference>
<evidence type="ECO:0000256" key="2">
    <source>
        <dbReference type="ARBA" id="ARBA00023242"/>
    </source>
</evidence>
<evidence type="ECO:0008006" key="8">
    <source>
        <dbReference type="Google" id="ProtNLM"/>
    </source>
</evidence>
<dbReference type="InterPro" id="IPR007889">
    <property type="entry name" value="HTH_Psq"/>
</dbReference>
<dbReference type="InterPro" id="IPR009057">
    <property type="entry name" value="Homeodomain-like_sf"/>
</dbReference>